<dbReference type="SUPFAM" id="SSF52266">
    <property type="entry name" value="SGNH hydrolase"/>
    <property type="match status" value="1"/>
</dbReference>
<evidence type="ECO:0000313" key="6">
    <source>
        <dbReference type="Proteomes" id="UP000829354"/>
    </source>
</evidence>
<dbReference type="Proteomes" id="UP000827892">
    <property type="component" value="Chromosome I"/>
</dbReference>
<feature type="compositionally biased region" description="Low complexity" evidence="2">
    <location>
        <begin position="501"/>
        <end position="520"/>
    </location>
</feature>
<feature type="region of interest" description="Disordered" evidence="2">
    <location>
        <begin position="449"/>
        <end position="532"/>
    </location>
</feature>
<feature type="compositionally biased region" description="Polar residues" evidence="2">
    <location>
        <begin position="490"/>
        <end position="499"/>
    </location>
</feature>
<protein>
    <submittedName>
        <fullName evidence="4">Uncharacterized protein</fullName>
    </submittedName>
</protein>
<organism evidence="4 6">
    <name type="scientific">Caenorhabditis briggsae</name>
    <dbReference type="NCBI Taxonomy" id="6238"/>
    <lineage>
        <taxon>Eukaryota</taxon>
        <taxon>Metazoa</taxon>
        <taxon>Ecdysozoa</taxon>
        <taxon>Nematoda</taxon>
        <taxon>Chromadorea</taxon>
        <taxon>Rhabditida</taxon>
        <taxon>Rhabditina</taxon>
        <taxon>Rhabditomorpha</taxon>
        <taxon>Rhabditoidea</taxon>
        <taxon>Rhabditidae</taxon>
        <taxon>Peloderinae</taxon>
        <taxon>Caenorhabditis</taxon>
    </lineage>
</organism>
<evidence type="ECO:0000256" key="1">
    <source>
        <dbReference type="ARBA" id="ARBA00037957"/>
    </source>
</evidence>
<reference evidence="4 6" key="1">
    <citation type="submission" date="2022-04" db="EMBL/GenBank/DDBJ databases">
        <title>Chromosome-level reference genomes for two strains of Caenorhabditis briggsae: an improved platform for comparative genomics.</title>
        <authorList>
            <person name="Stevens L."/>
            <person name="Andersen E."/>
        </authorList>
    </citation>
    <scope>NUCLEOTIDE SEQUENCE [LARGE SCALE GENOMIC DNA]</scope>
    <source>
        <strain evidence="4">VX34</strain>
        <tissue evidence="4">Whole-organism</tissue>
    </source>
</reference>
<dbReference type="PANTHER" id="PTHR14469">
    <property type="entry name" value="SARCOMA ANTIGEN NY-SAR-23"/>
    <property type="match status" value="1"/>
</dbReference>
<feature type="compositionally biased region" description="Acidic residues" evidence="2">
    <location>
        <begin position="467"/>
        <end position="487"/>
    </location>
</feature>
<dbReference type="PANTHER" id="PTHR14469:SF0">
    <property type="entry name" value="FAMILY WITH SEQUENCE SIMILARITY 113"/>
    <property type="match status" value="1"/>
</dbReference>
<sequence length="532" mass="61977">MNVPSDAFYDKLSTHRDNNHPFDYSYMNMRDELSSSWFPYNSQIARALLRDKHVMFIGDSLVRGMYKDMLALLQTGNLSQIHELRVSNEDSIHGDKHIDFIELAANRVFRQAREFQSNQHLIQYFFTNRAMRDDLDKTCLLIEATDERPDVVVINSAIWDISRYPTRMTRKWTSEHMDDLEEEINVADDYFNRIVMFCRRMRVLLPPSSTMIWLLMPPSATSENNNKTGFLANNQLEFYEIRGRLLEANVRAAQIVREAGFDVLDLSFHFRLSNYQAFRVKDGVHFNVIGTRYMNQLLLGHLATVWEIEIRKKWPPRILEKTQEKTKFFTVALEFLQDMNTLKHRNEETHQLVRREVFEDYKLPNSQCEMSCLHQILRFLLAFFRFEEASKSNARGISNAFSAMPNELSRYSQEDLQRISEIVKQCSALKSNQLGILMKTTSKRVHEMMVNPTSSPDAPPGIRIRMDDDEEAPIDGNDELEYEDDDMNIVVSSDESVYTLSPPRSSGQGSSSDGYSNGSPARPEQNKRFRYQ</sequence>
<dbReference type="EMBL" id="CP090891">
    <property type="protein sequence ID" value="ULU11642.1"/>
    <property type="molecule type" value="Genomic_DNA"/>
</dbReference>
<dbReference type="EMBL" id="CP092620">
    <property type="protein sequence ID" value="UMM12589.1"/>
    <property type="molecule type" value="Genomic_DNA"/>
</dbReference>
<dbReference type="Gene3D" id="3.40.50.1110">
    <property type="entry name" value="SGNH hydrolase"/>
    <property type="match status" value="1"/>
</dbReference>
<evidence type="ECO:0000313" key="4">
    <source>
        <dbReference type="EMBL" id="UMM12589.1"/>
    </source>
</evidence>
<dbReference type="InterPro" id="IPR036514">
    <property type="entry name" value="SGNH_hydro_sf"/>
</dbReference>
<evidence type="ECO:0000313" key="3">
    <source>
        <dbReference type="EMBL" id="ULU11642.1"/>
    </source>
</evidence>
<gene>
    <name evidence="3" type="ORF">L3Y34_015215</name>
    <name evidence="4" type="ORF">L5515_001291</name>
</gene>
<reference evidence="3 5" key="2">
    <citation type="submission" date="2022-05" db="EMBL/GenBank/DDBJ databases">
        <title>Chromosome-level reference genomes for two strains of Caenorhabditis briggsae: an improved platform for comparative genomics.</title>
        <authorList>
            <person name="Stevens L."/>
            <person name="Andersen E.C."/>
        </authorList>
    </citation>
    <scope>NUCLEOTIDE SEQUENCE [LARGE SCALE GENOMIC DNA]</scope>
    <source>
        <strain evidence="3">QX1410_ONT</strain>
        <tissue evidence="3">Whole-organism</tissue>
    </source>
</reference>
<proteinExistence type="inferred from homology"/>
<evidence type="ECO:0000256" key="2">
    <source>
        <dbReference type="SAM" id="MobiDB-lite"/>
    </source>
</evidence>
<dbReference type="Proteomes" id="UP000829354">
    <property type="component" value="Chromosome I"/>
</dbReference>
<comment type="similarity">
    <text evidence="1">Belongs to the PC-esterase family.</text>
</comment>
<accession>A0AAE9J3U8</accession>
<keyword evidence="6" id="KW-1185">Reference proteome</keyword>
<dbReference type="AlphaFoldDB" id="A0AAE9J3U8"/>
<name>A0AAE9J3U8_CAEBR</name>
<evidence type="ECO:0000313" key="5">
    <source>
        <dbReference type="Proteomes" id="UP000827892"/>
    </source>
</evidence>